<feature type="region of interest" description="Disordered" evidence="2">
    <location>
        <begin position="1"/>
        <end position="76"/>
    </location>
</feature>
<feature type="compositionally biased region" description="Polar residues" evidence="2">
    <location>
        <begin position="344"/>
        <end position="367"/>
    </location>
</feature>
<feature type="compositionally biased region" description="Polar residues" evidence="2">
    <location>
        <begin position="804"/>
        <end position="816"/>
    </location>
</feature>
<feature type="compositionally biased region" description="Basic and acidic residues" evidence="2">
    <location>
        <begin position="253"/>
        <end position="262"/>
    </location>
</feature>
<gene>
    <name evidence="3" type="ORF">CERSUDRAFT_70793</name>
</gene>
<keyword evidence="1" id="KW-0175">Coiled coil</keyword>
<accession>M2QTQ2</accession>
<evidence type="ECO:0000313" key="3">
    <source>
        <dbReference type="EMBL" id="EMD40418.1"/>
    </source>
</evidence>
<feature type="region of interest" description="Disordered" evidence="2">
    <location>
        <begin position="219"/>
        <end position="693"/>
    </location>
</feature>
<protein>
    <submittedName>
        <fullName evidence="3">Uncharacterized protein</fullName>
    </submittedName>
</protein>
<feature type="coiled-coil region" evidence="1">
    <location>
        <begin position="95"/>
        <end position="192"/>
    </location>
</feature>
<evidence type="ECO:0000256" key="2">
    <source>
        <dbReference type="SAM" id="MobiDB-lite"/>
    </source>
</evidence>
<feature type="compositionally biased region" description="Pro residues" evidence="2">
    <location>
        <begin position="326"/>
        <end position="342"/>
    </location>
</feature>
<proteinExistence type="predicted"/>
<keyword evidence="4" id="KW-1185">Reference proteome</keyword>
<dbReference type="HOGENOM" id="CLU_335288_0_0_1"/>
<name>M2QTQ2_CERS8</name>
<reference evidence="3 4" key="1">
    <citation type="journal article" date="2012" name="Proc. Natl. Acad. Sci. U.S.A.">
        <title>Comparative genomics of Ceriporiopsis subvermispora and Phanerochaete chrysosporium provide insight into selective ligninolysis.</title>
        <authorList>
            <person name="Fernandez-Fueyo E."/>
            <person name="Ruiz-Duenas F.J."/>
            <person name="Ferreira P."/>
            <person name="Floudas D."/>
            <person name="Hibbett D.S."/>
            <person name="Canessa P."/>
            <person name="Larrondo L.F."/>
            <person name="James T.Y."/>
            <person name="Seelenfreund D."/>
            <person name="Lobos S."/>
            <person name="Polanco R."/>
            <person name="Tello M."/>
            <person name="Honda Y."/>
            <person name="Watanabe T."/>
            <person name="Watanabe T."/>
            <person name="Ryu J.S."/>
            <person name="Kubicek C.P."/>
            <person name="Schmoll M."/>
            <person name="Gaskell J."/>
            <person name="Hammel K.E."/>
            <person name="St John F.J."/>
            <person name="Vanden Wymelenberg A."/>
            <person name="Sabat G."/>
            <person name="Splinter BonDurant S."/>
            <person name="Syed K."/>
            <person name="Yadav J.S."/>
            <person name="Doddapaneni H."/>
            <person name="Subramanian V."/>
            <person name="Lavin J.L."/>
            <person name="Oguiza J.A."/>
            <person name="Perez G."/>
            <person name="Pisabarro A.G."/>
            <person name="Ramirez L."/>
            <person name="Santoyo F."/>
            <person name="Master E."/>
            <person name="Coutinho P.M."/>
            <person name="Henrissat B."/>
            <person name="Lombard V."/>
            <person name="Magnuson J.K."/>
            <person name="Kuees U."/>
            <person name="Hori C."/>
            <person name="Igarashi K."/>
            <person name="Samejima M."/>
            <person name="Held B.W."/>
            <person name="Barry K.W."/>
            <person name="LaButti K.M."/>
            <person name="Lapidus A."/>
            <person name="Lindquist E.A."/>
            <person name="Lucas S.M."/>
            <person name="Riley R."/>
            <person name="Salamov A.A."/>
            <person name="Hoffmeister D."/>
            <person name="Schwenk D."/>
            <person name="Hadar Y."/>
            <person name="Yarden O."/>
            <person name="de Vries R.P."/>
            <person name="Wiebenga A."/>
            <person name="Stenlid J."/>
            <person name="Eastwood D."/>
            <person name="Grigoriev I.V."/>
            <person name="Berka R.M."/>
            <person name="Blanchette R.A."/>
            <person name="Kersten P."/>
            <person name="Martinez A.T."/>
            <person name="Vicuna R."/>
            <person name="Cullen D."/>
        </authorList>
    </citation>
    <scope>NUCLEOTIDE SEQUENCE [LARGE SCALE GENOMIC DNA]</scope>
    <source>
        <strain evidence="3 4">B</strain>
    </source>
</reference>
<sequence length="953" mass="103012">MSLQYSDDSEGSQLRDLVDNEEPQYSPDGYDRPFPPSPRAALLSMVSNGDLAGRERSMRSRGKEPERRHKSSRSRNLMKILLNEEYEVKQTRRVLSAALDRLDSETRRAQEAERRALELAERFKIVNDARLAAQQEARRAVEELQMYRLQLGNAQKEIDRASDLLRDIEAQRDDAEAAAARARTTARRLREQQLVYRAKEEGRRQGYEEGMKTGYEDGRAAALSGAPPPEPAEEHTTPGPRVTFEDEQPSPARRNDMDRTAPLDDFPSDLRNFPAPLSDIDQITLNEPEQITVIPPPGEANGFQPGAQGSRFRENIASPGASTINVPPPGTVSQPQPWPAPPGTSVNYNRSPASQNRPLSSGISDYTDTMIPELRPGDSYMNIPPPHSLSRLPGSPRSPAQPLPTLPQVPVRRAPSDDAQNVPPPGSIPIFSRDYASAPKNRMSPGSLAESLPSTTMSQFDLLSSPRSMARRAGRERDRDGRSGGLSAIQEVPPSMELFSPSTENSSRRNTMPNPIVFPAPAEAQPPVASGGPPLMNGPPLGFIPQVQREPPAYEPSADDRRRLADQLRYSNPNMVEEWRRSASESLSPPSGPPKPRPMQLTTPEPLSRSASVGARSQASLGAGSSHHRSQSMHSGVDATTTSSGSKSRRRVKSPDEYTISVEPPPVRSPEPLVLTIPNSPRSGGNMPSMGALSTSDLPWNFVPVGAPGQTFTAPPTSGMNQPPAPPTGANIYSGMPYAPAPQRSLSAGPRGSPAPGTPRARTPSALSPTAMRMAGLPQSRPHTPYEAAPIPPGVRYPDPRQSRPPSQTANRTPVSMSAELPPSFSRAMSPRSTSSRLSGHQRSLSMHAGSTPAAMSRTLTPDEPGAAPTLRRVPSAGSIASTDSRLSGNYARYDSKEFLEPAFLASSEDLGVQSPHTMANTRANAAPLMVPGPRAPSRASSRLSYTSGRSRE</sequence>
<dbReference type="STRING" id="914234.M2QTQ2"/>
<feature type="compositionally biased region" description="Polar residues" evidence="2">
    <location>
        <begin position="879"/>
        <end position="888"/>
    </location>
</feature>
<feature type="compositionally biased region" description="Low complexity" evidence="2">
    <location>
        <begin position="531"/>
        <end position="541"/>
    </location>
</feature>
<feature type="compositionally biased region" description="Polar residues" evidence="2">
    <location>
        <begin position="452"/>
        <end position="466"/>
    </location>
</feature>
<dbReference type="EMBL" id="KB445792">
    <property type="protein sequence ID" value="EMD40418.1"/>
    <property type="molecule type" value="Genomic_DNA"/>
</dbReference>
<feature type="compositionally biased region" description="Polar residues" evidence="2">
    <location>
        <begin position="944"/>
        <end position="953"/>
    </location>
</feature>
<dbReference type="Proteomes" id="UP000016930">
    <property type="component" value="Unassembled WGS sequence"/>
</dbReference>
<dbReference type="OrthoDB" id="3069722at2759"/>
<feature type="region of interest" description="Disordered" evidence="2">
    <location>
        <begin position="915"/>
        <end position="953"/>
    </location>
</feature>
<feature type="compositionally biased region" description="Low complexity" evidence="2">
    <location>
        <begin position="388"/>
        <end position="398"/>
    </location>
</feature>
<feature type="region of interest" description="Disordered" evidence="2">
    <location>
        <begin position="707"/>
        <end position="890"/>
    </location>
</feature>
<feature type="compositionally biased region" description="Polar residues" evidence="2">
    <location>
        <begin position="710"/>
        <end position="721"/>
    </location>
</feature>
<organism evidence="3 4">
    <name type="scientific">Ceriporiopsis subvermispora (strain B)</name>
    <name type="common">White-rot fungus</name>
    <name type="synonym">Gelatoporia subvermispora</name>
    <dbReference type="NCBI Taxonomy" id="914234"/>
    <lineage>
        <taxon>Eukaryota</taxon>
        <taxon>Fungi</taxon>
        <taxon>Dikarya</taxon>
        <taxon>Basidiomycota</taxon>
        <taxon>Agaricomycotina</taxon>
        <taxon>Agaricomycetes</taxon>
        <taxon>Polyporales</taxon>
        <taxon>Gelatoporiaceae</taxon>
        <taxon>Gelatoporia</taxon>
    </lineage>
</organism>
<feature type="compositionally biased region" description="Polar residues" evidence="2">
    <location>
        <begin position="500"/>
        <end position="513"/>
    </location>
</feature>
<feature type="compositionally biased region" description="Basic and acidic residues" evidence="2">
    <location>
        <begin position="473"/>
        <end position="482"/>
    </location>
</feature>
<feature type="compositionally biased region" description="Polar residues" evidence="2">
    <location>
        <begin position="831"/>
        <end position="845"/>
    </location>
</feature>
<evidence type="ECO:0000313" key="4">
    <source>
        <dbReference type="Proteomes" id="UP000016930"/>
    </source>
</evidence>
<feature type="compositionally biased region" description="Polar residues" evidence="2">
    <location>
        <begin position="600"/>
        <end position="620"/>
    </location>
</feature>
<dbReference type="AlphaFoldDB" id="M2QTQ2"/>
<feature type="compositionally biased region" description="Polar residues" evidence="2">
    <location>
        <begin position="915"/>
        <end position="924"/>
    </location>
</feature>
<evidence type="ECO:0000256" key="1">
    <source>
        <dbReference type="SAM" id="Coils"/>
    </source>
</evidence>
<feature type="compositionally biased region" description="Basic and acidic residues" evidence="2">
    <location>
        <begin position="52"/>
        <end position="67"/>
    </location>
</feature>